<keyword evidence="1" id="KW-0863">Zinc-finger</keyword>
<dbReference type="RefSeq" id="WP_368846770.1">
    <property type="nucleotide sequence ID" value="NZ_CP194411.1"/>
</dbReference>
<organism evidence="4 5">
    <name type="scientific">Selenomonas sputigena</name>
    <dbReference type="NCBI Taxonomy" id="69823"/>
    <lineage>
        <taxon>Bacteria</taxon>
        <taxon>Bacillati</taxon>
        <taxon>Bacillota</taxon>
        <taxon>Negativicutes</taxon>
        <taxon>Selenomonadales</taxon>
        <taxon>Selenomonadaceae</taxon>
        <taxon>Selenomonas</taxon>
    </lineage>
</organism>
<feature type="region of interest" description="Disordered" evidence="2">
    <location>
        <begin position="124"/>
        <end position="147"/>
    </location>
</feature>
<evidence type="ECO:0000256" key="2">
    <source>
        <dbReference type="SAM" id="MobiDB-lite"/>
    </source>
</evidence>
<proteinExistence type="predicted"/>
<evidence type="ECO:0000256" key="1">
    <source>
        <dbReference type="PROSITE-ProRule" id="PRU00325"/>
    </source>
</evidence>
<protein>
    <submittedName>
        <fullName evidence="4">SWIM zinc finger family protein</fullName>
    </submittedName>
</protein>
<sequence>MLKDSSIHASANNMAYRKGCRYFKDGRVTEITRRPNTSIYVATVEGTSDYEVRVRLDPAGENIEAYDCTCPAASLYSGACKHVVALLKTIQSSQLDASLDKESAKPTGRIFDCFARAEKRAHLAEEGRRAPAALRESPPSSSSRISSLSANTIARHAGLNSASGANGSTSCAAYRIFSSRSARAIP</sequence>
<keyword evidence="5" id="KW-1185">Reference proteome</keyword>
<feature type="domain" description="SWIM-type" evidence="3">
    <location>
        <begin position="50"/>
        <end position="91"/>
    </location>
</feature>
<reference evidence="4 5" key="1">
    <citation type="submission" date="2023-04" db="EMBL/GenBank/DDBJ databases">
        <title>Genome Sequence of Selenomonas sputigena ATCC 33150.</title>
        <authorList>
            <person name="Miller D.P."/>
            <person name="Anvari S."/>
            <person name="Polson S.W."/>
            <person name="Macdonald M."/>
            <person name="Mcdowell J.V."/>
        </authorList>
    </citation>
    <scope>NUCLEOTIDE SEQUENCE [LARGE SCALE GENOMIC DNA]</scope>
    <source>
        <strain evidence="4 5">ATCC 33150</strain>
    </source>
</reference>
<dbReference type="PROSITE" id="PS50966">
    <property type="entry name" value="ZF_SWIM"/>
    <property type="match status" value="1"/>
</dbReference>
<name>A0ABV3X5G3_9FIRM</name>
<comment type="caution">
    <text evidence="4">The sequence shown here is derived from an EMBL/GenBank/DDBJ whole genome shotgun (WGS) entry which is preliminary data.</text>
</comment>
<keyword evidence="1" id="KW-0479">Metal-binding</keyword>
<dbReference type="EMBL" id="JARVLH010000003">
    <property type="protein sequence ID" value="MEX5285040.1"/>
    <property type="molecule type" value="Genomic_DNA"/>
</dbReference>
<feature type="compositionally biased region" description="Low complexity" evidence="2">
    <location>
        <begin position="130"/>
        <end position="147"/>
    </location>
</feature>
<dbReference type="Pfam" id="PF04434">
    <property type="entry name" value="SWIM"/>
    <property type="match status" value="1"/>
</dbReference>
<evidence type="ECO:0000313" key="5">
    <source>
        <dbReference type="Proteomes" id="UP001559623"/>
    </source>
</evidence>
<keyword evidence="1" id="KW-0862">Zinc</keyword>
<evidence type="ECO:0000259" key="3">
    <source>
        <dbReference type="PROSITE" id="PS50966"/>
    </source>
</evidence>
<gene>
    <name evidence="4" type="ORF">QCO44_05205</name>
</gene>
<accession>A0ABV3X5G3</accession>
<evidence type="ECO:0000313" key="4">
    <source>
        <dbReference type="EMBL" id="MEX5285040.1"/>
    </source>
</evidence>
<dbReference type="InterPro" id="IPR007527">
    <property type="entry name" value="Znf_SWIM"/>
</dbReference>
<dbReference type="Proteomes" id="UP001559623">
    <property type="component" value="Unassembled WGS sequence"/>
</dbReference>